<proteinExistence type="predicted"/>
<feature type="compositionally biased region" description="Basic and acidic residues" evidence="1">
    <location>
        <begin position="14"/>
        <end position="25"/>
    </location>
</feature>
<sequence length="57" mass="6312">MGSSWTDHAHNRRTREPEETPDSARSRTAAPRCSAAPERSTAGARREAEGIRRLPNP</sequence>
<feature type="compositionally biased region" description="Basic and acidic residues" evidence="1">
    <location>
        <begin position="44"/>
        <end position="57"/>
    </location>
</feature>
<feature type="region of interest" description="Disordered" evidence="1">
    <location>
        <begin position="1"/>
        <end position="57"/>
    </location>
</feature>
<dbReference type="EMBL" id="CP113264">
    <property type="protein sequence ID" value="WAE75698.1"/>
    <property type="molecule type" value="Genomic_DNA"/>
</dbReference>
<evidence type="ECO:0000256" key="1">
    <source>
        <dbReference type="SAM" id="MobiDB-lite"/>
    </source>
</evidence>
<protein>
    <submittedName>
        <fullName evidence="2">Uncharacterized protein</fullName>
    </submittedName>
</protein>
<keyword evidence="3" id="KW-1185">Reference proteome</keyword>
<organism evidence="2 3">
    <name type="scientific">Streptomonospora nanhaiensis</name>
    <dbReference type="NCBI Taxonomy" id="1323731"/>
    <lineage>
        <taxon>Bacteria</taxon>
        <taxon>Bacillati</taxon>
        <taxon>Actinomycetota</taxon>
        <taxon>Actinomycetes</taxon>
        <taxon>Streptosporangiales</taxon>
        <taxon>Nocardiopsidaceae</taxon>
        <taxon>Streptomonospora</taxon>
    </lineage>
</organism>
<dbReference type="RefSeq" id="WP_267949467.1">
    <property type="nucleotide sequence ID" value="NZ_CP113264.1"/>
</dbReference>
<gene>
    <name evidence="2" type="ORF">OUQ99_11730</name>
</gene>
<reference evidence="2 3" key="1">
    <citation type="journal article" date="2013" name="Int. J. Syst. Evol. Microbiol.">
        <title>Description of Streptomonospora sediminis sp. nov. and Streptomonospora nanhaiensis sp. nov., and reclassification of Nocardiopsis arabia Hozzein &amp; Goodfellow 2008 as Streptomonospora arabica comb. nov. and emended description of the genus Streptomonospora.</title>
        <authorList>
            <person name="Zhang D.F."/>
            <person name="Pan H.Q."/>
            <person name="He J."/>
            <person name="Zhang X.M."/>
            <person name="Zhang Y.G."/>
            <person name="Klenk H.P."/>
            <person name="Hu J.C."/>
            <person name="Li W.J."/>
        </authorList>
    </citation>
    <scope>NUCLEOTIDE SEQUENCE [LARGE SCALE GENOMIC DNA]</scope>
    <source>
        <strain evidence="2 3">12A09</strain>
    </source>
</reference>
<name>A0ABY6YTH1_9ACTN</name>
<evidence type="ECO:0000313" key="2">
    <source>
        <dbReference type="EMBL" id="WAE75698.1"/>
    </source>
</evidence>
<accession>A0ABY6YTH1</accession>
<evidence type="ECO:0000313" key="3">
    <source>
        <dbReference type="Proteomes" id="UP001156498"/>
    </source>
</evidence>
<dbReference type="Proteomes" id="UP001156498">
    <property type="component" value="Chromosome"/>
</dbReference>